<dbReference type="Proteomes" id="UP001199642">
    <property type="component" value="Chromosome"/>
</dbReference>
<evidence type="ECO:0000259" key="1">
    <source>
        <dbReference type="Pfam" id="PF01869"/>
    </source>
</evidence>
<dbReference type="InterPro" id="IPR043129">
    <property type="entry name" value="ATPase_NBD"/>
</dbReference>
<gene>
    <name evidence="2" type="ORF">K8F61_07415</name>
</gene>
<evidence type="ECO:0000313" key="2">
    <source>
        <dbReference type="EMBL" id="UGS27982.1"/>
    </source>
</evidence>
<proteinExistence type="predicted"/>
<reference evidence="2 3" key="1">
    <citation type="submission" date="2023-01" db="EMBL/GenBank/DDBJ databases">
        <title>Characterization of estradiol degrading bacteria Microbacterium sp. MZT7 and reveal degrading genes through genome analysis.</title>
        <authorList>
            <person name="Hao P."/>
            <person name="Gao Y."/>
        </authorList>
    </citation>
    <scope>NUCLEOTIDE SEQUENCE [LARGE SCALE GENOMIC DNA]</scope>
    <source>
        <strain evidence="2 3">MZT7</strain>
    </source>
</reference>
<evidence type="ECO:0000313" key="3">
    <source>
        <dbReference type="Proteomes" id="UP001199642"/>
    </source>
</evidence>
<dbReference type="EMBL" id="CP082781">
    <property type="protein sequence ID" value="UGS27982.1"/>
    <property type="molecule type" value="Genomic_DNA"/>
</dbReference>
<dbReference type="Gene3D" id="3.30.420.40">
    <property type="match status" value="2"/>
</dbReference>
<dbReference type="PANTHER" id="PTHR43190">
    <property type="entry name" value="N-ACETYL-D-GLUCOSAMINE KINASE"/>
    <property type="match status" value="1"/>
</dbReference>
<dbReference type="InterPro" id="IPR052519">
    <property type="entry name" value="Euk-type_GlcNAc_Kinase"/>
</dbReference>
<dbReference type="SUPFAM" id="SSF53067">
    <property type="entry name" value="Actin-like ATPase domain"/>
    <property type="match status" value="2"/>
</dbReference>
<protein>
    <recommendedName>
        <fullName evidence="1">ATPase BadF/BadG/BcrA/BcrD type domain-containing protein</fullName>
    </recommendedName>
</protein>
<dbReference type="InterPro" id="IPR002731">
    <property type="entry name" value="ATPase_BadF"/>
</dbReference>
<dbReference type="RefSeq" id="WP_231821198.1">
    <property type="nucleotide sequence ID" value="NZ_CP082781.1"/>
</dbReference>
<keyword evidence="3" id="KW-1185">Reference proteome</keyword>
<dbReference type="Pfam" id="PF01869">
    <property type="entry name" value="BcrAD_BadFG"/>
    <property type="match status" value="1"/>
</dbReference>
<name>A0ABY3RZE2_9MICO</name>
<dbReference type="PANTHER" id="PTHR43190:SF3">
    <property type="entry name" value="N-ACETYL-D-GLUCOSAMINE KINASE"/>
    <property type="match status" value="1"/>
</dbReference>
<feature type="domain" description="ATPase BadF/BadG/BcrA/BcrD type" evidence="1">
    <location>
        <begin position="8"/>
        <end position="274"/>
    </location>
</feature>
<accession>A0ABY3RZE2</accession>
<sequence length="328" mass="32965">MSHDALVLGVDAGGTSTRAVLATPRGECLGYGVGGGGNPISVGAEASARAVLDAVHGALAVAGRRAGDVSVIVAAMAGYTSGGGGERLRGLLAEHGFAGRLEFRSDLLALYFSGTAAPAGYALVSGTGACVIRVEDGDVAAAADGLGWLLGDRGSGFWIGHRVARAAAADLDGGGPPTALTDAVLTACGIERGGTTVEGRPGELSRLVETLYAQRPVELSRFAPLAFDHEDDETARGILREAGAALAATLEVVRTGPGPIVVGGSVLSRPGVLRDEFIRRASRSGEALEILRVGDGAAGAAYLALREAGDEPDASALAALTATLARFR</sequence>
<organism evidence="2 3">
    <name type="scientific">Microbacterium resistens</name>
    <dbReference type="NCBI Taxonomy" id="156977"/>
    <lineage>
        <taxon>Bacteria</taxon>
        <taxon>Bacillati</taxon>
        <taxon>Actinomycetota</taxon>
        <taxon>Actinomycetes</taxon>
        <taxon>Micrococcales</taxon>
        <taxon>Microbacteriaceae</taxon>
        <taxon>Microbacterium</taxon>
    </lineage>
</organism>